<proteinExistence type="inferred from homology"/>
<dbReference type="InterPro" id="IPR029063">
    <property type="entry name" value="SAM-dependent_MTases_sf"/>
</dbReference>
<dbReference type="GO" id="GO:0032259">
    <property type="term" value="P:methylation"/>
    <property type="evidence" value="ECO:0007669"/>
    <property type="project" value="UniProtKB-KW"/>
</dbReference>
<keyword evidence="2" id="KW-0808">Transferase</keyword>
<evidence type="ECO:0000313" key="5">
    <source>
        <dbReference type="EMBL" id="MDT3453518.1"/>
    </source>
</evidence>
<keyword evidence="1 5" id="KW-0489">Methyltransferase</keyword>
<evidence type="ECO:0000256" key="3">
    <source>
        <dbReference type="ARBA" id="ARBA00022691"/>
    </source>
</evidence>
<dbReference type="InterPro" id="IPR002052">
    <property type="entry name" value="DNA_methylase_N6_adenine_CS"/>
</dbReference>
<dbReference type="PANTHER" id="PTHR12829:SF7">
    <property type="entry name" value="N6-ADENOSINE-METHYLTRANSFERASE CATALYTIC SUBUNIT"/>
    <property type="match status" value="1"/>
</dbReference>
<gene>
    <name evidence="5" type="ORF">NQF69_12165</name>
</gene>
<organism evidence="5 6">
    <name type="scientific">Pasteurella multocida</name>
    <dbReference type="NCBI Taxonomy" id="747"/>
    <lineage>
        <taxon>Bacteria</taxon>
        <taxon>Pseudomonadati</taxon>
        <taxon>Pseudomonadota</taxon>
        <taxon>Gammaproteobacteria</taxon>
        <taxon>Pasteurellales</taxon>
        <taxon>Pasteurellaceae</taxon>
        <taxon>Pasteurella</taxon>
    </lineage>
</organism>
<evidence type="ECO:0000256" key="2">
    <source>
        <dbReference type="ARBA" id="ARBA00022679"/>
    </source>
</evidence>
<evidence type="ECO:0000313" key="6">
    <source>
        <dbReference type="Proteomes" id="UP001182304"/>
    </source>
</evidence>
<evidence type="ECO:0000256" key="4">
    <source>
        <dbReference type="PROSITE-ProRule" id="PRU00489"/>
    </source>
</evidence>
<dbReference type="PROSITE" id="PS51143">
    <property type="entry name" value="MT_A70"/>
    <property type="match status" value="1"/>
</dbReference>
<dbReference type="Pfam" id="PF05063">
    <property type="entry name" value="MT-A70"/>
    <property type="match status" value="1"/>
</dbReference>
<reference evidence="5" key="1">
    <citation type="submission" date="2022-07" db="EMBL/GenBank/DDBJ databases">
        <title>Sequence of Pasteurella multocoda 17BRD-035.</title>
        <authorList>
            <person name="Roy Chowdhury P."/>
            <person name="Alhamami T."/>
            <person name="Trott D.J."/>
            <person name="Djordvevic S.P."/>
        </authorList>
    </citation>
    <scope>NUCLEOTIDE SEQUENCE</scope>
    <source>
        <strain evidence="5">17BRD-035</strain>
    </source>
</reference>
<dbReference type="PANTHER" id="PTHR12829">
    <property type="entry name" value="N6-ADENOSINE-METHYLTRANSFERASE"/>
    <property type="match status" value="1"/>
</dbReference>
<dbReference type="AlphaFoldDB" id="A0AAW8VA84"/>
<protein>
    <submittedName>
        <fullName evidence="5">MT-A70 family methyltransferase</fullName>
    </submittedName>
</protein>
<comment type="similarity">
    <text evidence="4">Belongs to the MT-A70-like family.</text>
</comment>
<comment type="caution">
    <text evidence="5">The sequence shown here is derived from an EMBL/GenBank/DDBJ whole genome shotgun (WGS) entry which is preliminary data.</text>
</comment>
<evidence type="ECO:0000256" key="1">
    <source>
        <dbReference type="ARBA" id="ARBA00022603"/>
    </source>
</evidence>
<name>A0AAW8VA84_PASMD</name>
<dbReference type="SUPFAM" id="SSF53335">
    <property type="entry name" value="S-adenosyl-L-methionine-dependent methyltransferases"/>
    <property type="match status" value="1"/>
</dbReference>
<keyword evidence="3" id="KW-0949">S-adenosyl-L-methionine</keyword>
<dbReference type="Proteomes" id="UP001182304">
    <property type="component" value="Unassembled WGS sequence"/>
</dbReference>
<dbReference type="InterPro" id="IPR007757">
    <property type="entry name" value="MT-A70-like"/>
</dbReference>
<dbReference type="GO" id="GO:0008168">
    <property type="term" value="F:methyltransferase activity"/>
    <property type="evidence" value="ECO:0007669"/>
    <property type="project" value="UniProtKB-KW"/>
</dbReference>
<dbReference type="EMBL" id="JANIEN010000030">
    <property type="protein sequence ID" value="MDT3453518.1"/>
    <property type="molecule type" value="Genomic_DNA"/>
</dbReference>
<dbReference type="Gene3D" id="3.40.50.150">
    <property type="entry name" value="Vaccinia Virus protein VP39"/>
    <property type="match status" value="1"/>
</dbReference>
<dbReference type="RefSeq" id="WP_223131913.1">
    <property type="nucleotide sequence ID" value="NZ_CP082272.1"/>
</dbReference>
<dbReference type="PROSITE" id="PS00092">
    <property type="entry name" value="N6_MTASE"/>
    <property type="match status" value="1"/>
</dbReference>
<accession>A0AAW8VA84</accession>
<dbReference type="GO" id="GO:0003676">
    <property type="term" value="F:nucleic acid binding"/>
    <property type="evidence" value="ECO:0007669"/>
    <property type="project" value="InterPro"/>
</dbReference>
<sequence length="179" mass="20707">MEIQFNTDKKYQIIYADPPWNYSNKVSNGAAVNHYRTMTFKEIESMPVNQLADDDCVLFMWVTFPLLDKALEVIKAWGFKYKTIGFNWVKTNKKQTDKYFLGCGNWTRANSEVCLIATKGRPQRANASVSQIIVEPIQHHSKKPDVVREKIVELMGDLPRIELFARNTTDGWDVWGNEV</sequence>